<evidence type="ECO:0000256" key="1">
    <source>
        <dbReference type="SAM" id="MobiDB-lite"/>
    </source>
</evidence>
<feature type="region of interest" description="Disordered" evidence="1">
    <location>
        <begin position="53"/>
        <end position="106"/>
    </location>
</feature>
<feature type="compositionally biased region" description="Basic and acidic residues" evidence="1">
    <location>
        <begin position="9"/>
        <end position="22"/>
    </location>
</feature>
<sequence length="164" mass="18801">MQQQCVFKSKRENSRNTTKELDELYTTNPVGIYDYIDESKLYDLDLAVNQTGNNEEQNKYSNDSSSDVNHDHEHDNESNATLSDGYLKPQACTNAKSSDEKQRHRETGIEVRAIFSHSLENNNTDDNIVPMNSDKHETLNVKEDEENASKYLSMHACTVDVHRD</sequence>
<evidence type="ECO:0000313" key="3">
    <source>
        <dbReference type="Proteomes" id="UP000507470"/>
    </source>
</evidence>
<keyword evidence="3" id="KW-1185">Reference proteome</keyword>
<evidence type="ECO:0000313" key="2">
    <source>
        <dbReference type="EMBL" id="CAC5408685.1"/>
    </source>
</evidence>
<organism evidence="2 3">
    <name type="scientific">Mytilus coruscus</name>
    <name type="common">Sea mussel</name>
    <dbReference type="NCBI Taxonomy" id="42192"/>
    <lineage>
        <taxon>Eukaryota</taxon>
        <taxon>Metazoa</taxon>
        <taxon>Spiralia</taxon>
        <taxon>Lophotrochozoa</taxon>
        <taxon>Mollusca</taxon>
        <taxon>Bivalvia</taxon>
        <taxon>Autobranchia</taxon>
        <taxon>Pteriomorphia</taxon>
        <taxon>Mytilida</taxon>
        <taxon>Mytiloidea</taxon>
        <taxon>Mytilidae</taxon>
        <taxon>Mytilinae</taxon>
        <taxon>Mytilus</taxon>
    </lineage>
</organism>
<dbReference type="EMBL" id="CACVKT020007587">
    <property type="protein sequence ID" value="CAC5408685.1"/>
    <property type="molecule type" value="Genomic_DNA"/>
</dbReference>
<dbReference type="Proteomes" id="UP000507470">
    <property type="component" value="Unassembled WGS sequence"/>
</dbReference>
<feature type="compositionally biased region" description="Basic and acidic residues" evidence="1">
    <location>
        <begin position="68"/>
        <end position="77"/>
    </location>
</feature>
<feature type="region of interest" description="Disordered" evidence="1">
    <location>
        <begin position="1"/>
        <end position="27"/>
    </location>
</feature>
<protein>
    <submittedName>
        <fullName evidence="2">Uncharacterized protein</fullName>
    </submittedName>
</protein>
<proteinExistence type="predicted"/>
<reference evidence="2 3" key="1">
    <citation type="submission" date="2020-06" db="EMBL/GenBank/DDBJ databases">
        <authorList>
            <person name="Li R."/>
            <person name="Bekaert M."/>
        </authorList>
    </citation>
    <scope>NUCLEOTIDE SEQUENCE [LARGE SCALE GENOMIC DNA]</scope>
    <source>
        <strain evidence="3">wild</strain>
    </source>
</reference>
<name>A0A6J8DL72_MYTCO</name>
<gene>
    <name evidence="2" type="ORF">MCOR_42054</name>
</gene>
<dbReference type="AlphaFoldDB" id="A0A6J8DL72"/>
<accession>A0A6J8DL72</accession>
<feature type="compositionally biased region" description="Basic and acidic residues" evidence="1">
    <location>
        <begin position="97"/>
        <end position="106"/>
    </location>
</feature>